<evidence type="ECO:0000313" key="2">
    <source>
        <dbReference type="Proteomes" id="UP001226651"/>
    </source>
</evidence>
<protein>
    <submittedName>
        <fullName evidence="1">Uncharacterized protein</fullName>
    </submittedName>
</protein>
<gene>
    <name evidence="1" type="ORF">QQS39_13315</name>
</gene>
<proteinExistence type="predicted"/>
<dbReference type="RefSeq" id="WP_285804694.1">
    <property type="nucleotide sequence ID" value="NZ_CP127389.1"/>
</dbReference>
<evidence type="ECO:0000313" key="1">
    <source>
        <dbReference type="EMBL" id="WIV87438.1"/>
    </source>
</evidence>
<organism evidence="1 2">
    <name type="scientific">Proteus appendicitidis</name>
    <dbReference type="NCBI Taxonomy" id="3034648"/>
    <lineage>
        <taxon>Bacteria</taxon>
        <taxon>Pseudomonadati</taxon>
        <taxon>Pseudomonadota</taxon>
        <taxon>Gammaproteobacteria</taxon>
        <taxon>Enterobacterales</taxon>
        <taxon>Morganellaceae</taxon>
        <taxon>Proteus</taxon>
    </lineage>
</organism>
<name>A0ABY8Y4W7_9GAMM</name>
<sequence length="209" mass="24170">MNAYLSLLYKKTAKFETEQAINEIELAKKYHPHTKDLSNKIRSWLMMLNIESKNSDFYESDLCLIFKCKKEDLAIASIDVPLYSKIKNINGIRVRLYSIPPPIIKSPELDSVQSFLFICLQRGYVFDSQKIWKSVIPSSNFFELFLSCKKYDGTSRTVFGRTISKIGIGKSILFGNPPNRFRAFTLKPLDEARLIFATNVLNNVDYNWD</sequence>
<accession>A0ABY8Y4W7</accession>
<dbReference type="EMBL" id="CP127389">
    <property type="protein sequence ID" value="WIV87438.1"/>
    <property type="molecule type" value="Genomic_DNA"/>
</dbReference>
<reference evidence="1 2" key="1">
    <citation type="submission" date="2023-06" db="EMBL/GenBank/DDBJ databases">
        <title>Proteus appendicitidis sp. nov., isolated from the appendiceal pus of an appendicitis patient in Yongzhou, China.</title>
        <authorList>
            <person name="Cai X."/>
        </authorList>
    </citation>
    <scope>NUCLEOTIDE SEQUENCE [LARGE SCALE GENOMIC DNA]</scope>
    <source>
        <strain evidence="1 2">HZ0627</strain>
    </source>
</reference>
<keyword evidence="2" id="KW-1185">Reference proteome</keyword>
<dbReference type="Proteomes" id="UP001226651">
    <property type="component" value="Chromosome"/>
</dbReference>